<keyword evidence="3" id="KW-1185">Reference proteome</keyword>
<protein>
    <submittedName>
        <fullName evidence="2">Protein kinase domain-containing protein</fullName>
    </submittedName>
</protein>
<dbReference type="GO" id="GO:0010506">
    <property type="term" value="P:regulation of autophagy"/>
    <property type="evidence" value="ECO:0007669"/>
    <property type="project" value="InterPro"/>
</dbReference>
<accession>T1IE72</accession>
<dbReference type="OMA" id="FERDYHA"/>
<dbReference type="SUPFAM" id="SSF56112">
    <property type="entry name" value="Protein kinase-like (PK-like)"/>
    <property type="match status" value="1"/>
</dbReference>
<dbReference type="SUPFAM" id="SSF116846">
    <property type="entry name" value="MIT domain"/>
    <property type="match status" value="2"/>
</dbReference>
<dbReference type="InterPro" id="IPR011009">
    <property type="entry name" value="Kinase-like_dom_sf"/>
</dbReference>
<dbReference type="PANTHER" id="PTHR24348">
    <property type="entry name" value="SERINE/THREONINE-PROTEIN KINASE UNC-51-RELATED"/>
    <property type="match status" value="1"/>
</dbReference>
<feature type="domain" description="Protein kinase" evidence="1">
    <location>
        <begin position="1"/>
        <end position="90"/>
    </location>
</feature>
<proteinExistence type="predicted"/>
<dbReference type="PANTHER" id="PTHR24348:SF68">
    <property type="entry name" value="SERINE_THREONINE-PROTEIN KINASE ATG1C"/>
    <property type="match status" value="1"/>
</dbReference>
<evidence type="ECO:0000313" key="3">
    <source>
        <dbReference type="Proteomes" id="UP000015103"/>
    </source>
</evidence>
<dbReference type="Gene3D" id="1.10.510.10">
    <property type="entry name" value="Transferase(Phosphotransferase) domain 1"/>
    <property type="match status" value="1"/>
</dbReference>
<dbReference type="InterPro" id="IPR036181">
    <property type="entry name" value="MIT_dom_sf"/>
</dbReference>
<dbReference type="AlphaFoldDB" id="T1IE72"/>
<dbReference type="GO" id="GO:0004674">
    <property type="term" value="F:protein serine/threonine kinase activity"/>
    <property type="evidence" value="ECO:0007669"/>
    <property type="project" value="InterPro"/>
</dbReference>
<dbReference type="HOGENOM" id="CLU_061643_0_0_1"/>
<dbReference type="InParanoid" id="T1IE72"/>
<dbReference type="eggNOG" id="KOG0595">
    <property type="taxonomic scope" value="Eukaryota"/>
</dbReference>
<dbReference type="InterPro" id="IPR045269">
    <property type="entry name" value="Atg1-like"/>
</dbReference>
<dbReference type="EnsemblMetazoa" id="RPRC014592-RA">
    <property type="protein sequence ID" value="RPRC014592-PA"/>
    <property type="gene ID" value="RPRC014592"/>
</dbReference>
<reference evidence="2" key="1">
    <citation type="submission" date="2015-05" db="UniProtKB">
        <authorList>
            <consortium name="EnsemblMetazoa"/>
        </authorList>
    </citation>
    <scope>IDENTIFICATION</scope>
</reference>
<name>T1IE72_RHOPR</name>
<sequence length="335" mass="38252">MAPEMLVSNQYDPSLIDLWSLGVILYECLHGKLPLPQKTVPGIVEAIKKSTLIMVDINLSVECKSLLKQLLSYNPRGRITFEKLLKHPFIYSEDSSPPDEETYKNAIKASRDAVKTDFERDYHAAFNKYCSALKYMMPFVTPHEKNLLYLCHYLSLESVCDFNVGLRQLFEEEKGLASNSSETEEEEEKEVLEEVLSQPDVEELDEASTSGTKLSQLTYEQVALLKTMAKATPKMYDGLDVGYSAQMYLCEGNYRESLDKFMLALSLLIPVLRNEPCGKRRELLVIQVKFWLDQAESLKTLLKANDDLRRIGNPLYEAEEVGEDDINVQDFCRIT</sequence>
<dbReference type="GO" id="GO:0005524">
    <property type="term" value="F:ATP binding"/>
    <property type="evidence" value="ECO:0007669"/>
    <property type="project" value="InterPro"/>
</dbReference>
<dbReference type="STRING" id="13249.T1IE72"/>
<organism evidence="2 3">
    <name type="scientific">Rhodnius prolixus</name>
    <name type="common">Triatomid bug</name>
    <dbReference type="NCBI Taxonomy" id="13249"/>
    <lineage>
        <taxon>Eukaryota</taxon>
        <taxon>Metazoa</taxon>
        <taxon>Ecdysozoa</taxon>
        <taxon>Arthropoda</taxon>
        <taxon>Hexapoda</taxon>
        <taxon>Insecta</taxon>
        <taxon>Pterygota</taxon>
        <taxon>Neoptera</taxon>
        <taxon>Paraneoptera</taxon>
        <taxon>Hemiptera</taxon>
        <taxon>Heteroptera</taxon>
        <taxon>Panheteroptera</taxon>
        <taxon>Cimicomorpha</taxon>
        <taxon>Reduviidae</taxon>
        <taxon>Triatominae</taxon>
        <taxon>Rhodnius</taxon>
    </lineage>
</organism>
<dbReference type="FunCoup" id="T1IE72">
    <property type="interactions" value="1150"/>
</dbReference>
<dbReference type="Proteomes" id="UP000015103">
    <property type="component" value="Unassembled WGS sequence"/>
</dbReference>
<evidence type="ECO:0000259" key="1">
    <source>
        <dbReference type="PROSITE" id="PS50011"/>
    </source>
</evidence>
<dbReference type="EMBL" id="ACPB03017567">
    <property type="status" value="NOT_ANNOTATED_CDS"/>
    <property type="molecule type" value="Genomic_DNA"/>
</dbReference>
<evidence type="ECO:0000313" key="2">
    <source>
        <dbReference type="EnsemblMetazoa" id="RPRC014592-PA"/>
    </source>
</evidence>
<dbReference type="GO" id="GO:0005737">
    <property type="term" value="C:cytoplasm"/>
    <property type="evidence" value="ECO:0007669"/>
    <property type="project" value="TreeGrafter"/>
</dbReference>
<dbReference type="PROSITE" id="PS50011">
    <property type="entry name" value="PROTEIN_KINASE_DOM"/>
    <property type="match status" value="1"/>
</dbReference>
<dbReference type="GO" id="GO:0006914">
    <property type="term" value="P:autophagy"/>
    <property type="evidence" value="ECO:0007669"/>
    <property type="project" value="UniProtKB-ARBA"/>
</dbReference>
<dbReference type="InterPro" id="IPR000719">
    <property type="entry name" value="Prot_kinase_dom"/>
</dbReference>
<dbReference type="Pfam" id="PF00069">
    <property type="entry name" value="Pkinase"/>
    <property type="match status" value="1"/>
</dbReference>
<dbReference type="VEuPathDB" id="VectorBase:RPRC014592"/>
<dbReference type="Gene3D" id="1.20.58.80">
    <property type="entry name" value="Phosphotransferase system, lactose/cellobiose-type IIA subunit"/>
    <property type="match status" value="2"/>
</dbReference>